<name>A0ABU5AXJ4_9HYPH</name>
<dbReference type="Proteomes" id="UP001276564">
    <property type="component" value="Unassembled WGS sequence"/>
</dbReference>
<keyword evidence="1" id="KW-1133">Transmembrane helix</keyword>
<keyword evidence="3" id="KW-1185">Reference proteome</keyword>
<evidence type="ECO:0000313" key="3">
    <source>
        <dbReference type="Proteomes" id="UP001276564"/>
    </source>
</evidence>
<dbReference type="RefSeq" id="WP_320322208.1">
    <property type="nucleotide sequence ID" value="NZ_JAVIIP010000050.1"/>
</dbReference>
<keyword evidence="1" id="KW-0812">Transmembrane</keyword>
<reference evidence="2 3" key="1">
    <citation type="submission" date="2023-08" db="EMBL/GenBank/DDBJ databases">
        <title>Implementing the SeqCode for naming new Mesorhizobium species isolated from Vachellia karroo root nodules.</title>
        <authorList>
            <person name="Van Lill M."/>
        </authorList>
    </citation>
    <scope>NUCLEOTIDE SEQUENCE [LARGE SCALE GENOMIC DNA]</scope>
    <source>
        <strain evidence="2 3">VK4B</strain>
    </source>
</reference>
<organism evidence="2 3">
    <name type="scientific">Mesorhizobium abyssinicae</name>
    <dbReference type="NCBI Taxonomy" id="1209958"/>
    <lineage>
        <taxon>Bacteria</taxon>
        <taxon>Pseudomonadati</taxon>
        <taxon>Pseudomonadota</taxon>
        <taxon>Alphaproteobacteria</taxon>
        <taxon>Hyphomicrobiales</taxon>
        <taxon>Phyllobacteriaceae</taxon>
        <taxon>Mesorhizobium</taxon>
    </lineage>
</organism>
<evidence type="ECO:0000256" key="1">
    <source>
        <dbReference type="SAM" id="Phobius"/>
    </source>
</evidence>
<proteinExistence type="predicted"/>
<keyword evidence="1" id="KW-0472">Membrane</keyword>
<comment type="caution">
    <text evidence="2">The sequence shown here is derived from an EMBL/GenBank/DDBJ whole genome shotgun (WGS) entry which is preliminary data.</text>
</comment>
<feature type="transmembrane region" description="Helical" evidence="1">
    <location>
        <begin position="6"/>
        <end position="26"/>
    </location>
</feature>
<evidence type="ECO:0000313" key="2">
    <source>
        <dbReference type="EMBL" id="MDX8542056.1"/>
    </source>
</evidence>
<accession>A0ABU5AXJ4</accession>
<gene>
    <name evidence="2" type="ORF">RFM23_31225</name>
</gene>
<dbReference type="EMBL" id="JAVIIP010000050">
    <property type="protein sequence ID" value="MDX8542056.1"/>
    <property type="molecule type" value="Genomic_DNA"/>
</dbReference>
<sequence>MRLGDIIAEMLAALLVVSVVAVLFFLGGKPFWPDHQAKMVIVLSPDAMTTALIRSSARPHLPDTVDADLLRPRPFQD</sequence>
<protein>
    <submittedName>
        <fullName evidence="2">Polymerase</fullName>
    </submittedName>
</protein>